<dbReference type="InterPro" id="IPR001638">
    <property type="entry name" value="Solute-binding_3/MltF_N"/>
</dbReference>
<dbReference type="InterPro" id="IPR001320">
    <property type="entry name" value="Iontro_rcpt_C"/>
</dbReference>
<keyword evidence="1 2" id="KW-0732">Signal</keyword>
<evidence type="ECO:0000259" key="3">
    <source>
        <dbReference type="SMART" id="SM00062"/>
    </source>
</evidence>
<proteinExistence type="predicted"/>
<dbReference type="OrthoDB" id="5419093at2"/>
<feature type="domain" description="Solute-binding protein family 3/N-terminal" evidence="3">
    <location>
        <begin position="36"/>
        <end position="257"/>
    </location>
</feature>
<feature type="signal peptide" evidence="2">
    <location>
        <begin position="1"/>
        <end position="24"/>
    </location>
</feature>
<dbReference type="AlphaFoldDB" id="A0A7M3MGC1"/>
<dbReference type="EMBL" id="QMIE01000004">
    <property type="protein sequence ID" value="TVM18364.1"/>
    <property type="molecule type" value="Genomic_DNA"/>
</dbReference>
<dbReference type="GO" id="GO:0015276">
    <property type="term" value="F:ligand-gated monoatomic ion channel activity"/>
    <property type="evidence" value="ECO:0007669"/>
    <property type="project" value="InterPro"/>
</dbReference>
<evidence type="ECO:0000256" key="2">
    <source>
        <dbReference type="SAM" id="SignalP"/>
    </source>
</evidence>
<dbReference type="CDD" id="cd13530">
    <property type="entry name" value="PBP2_peptides_like"/>
    <property type="match status" value="1"/>
</dbReference>
<dbReference type="Proteomes" id="UP000448292">
    <property type="component" value="Unassembled WGS sequence"/>
</dbReference>
<accession>A0A7M3MGC1</accession>
<dbReference type="SMART" id="SM00079">
    <property type="entry name" value="PBPe"/>
    <property type="match status" value="1"/>
</dbReference>
<dbReference type="RefSeq" id="WP_144302366.1">
    <property type="nucleotide sequence ID" value="NZ_QMIE01000004.1"/>
</dbReference>
<protein>
    <submittedName>
        <fullName evidence="5">Amino acid ABC transporter substrate-binding protein</fullName>
    </submittedName>
</protein>
<dbReference type="PANTHER" id="PTHR35936:SF34">
    <property type="entry name" value="ABC TRANSPORTER EXTRACELLULAR-BINDING PROTEIN YCKB-RELATED"/>
    <property type="match status" value="1"/>
</dbReference>
<evidence type="ECO:0000259" key="4">
    <source>
        <dbReference type="SMART" id="SM00079"/>
    </source>
</evidence>
<comment type="caution">
    <text evidence="5">The sequence shown here is derived from an EMBL/GenBank/DDBJ whole genome shotgun (WGS) entry which is preliminary data.</text>
</comment>
<evidence type="ECO:0000256" key="1">
    <source>
        <dbReference type="ARBA" id="ARBA00022729"/>
    </source>
</evidence>
<name>A0A7M3MGC1_9BACT</name>
<reference evidence="5 6" key="1">
    <citation type="submission" date="2018-06" db="EMBL/GenBank/DDBJ databases">
        <title>Complete genome of Desulfovibrio indonesiensis P37SLT.</title>
        <authorList>
            <person name="Crispim J.S."/>
            <person name="Vidigal P.M.P."/>
            <person name="Silva L.C.F."/>
            <person name="Laguardia C.N."/>
            <person name="Araujo L.C."/>
            <person name="Dias R.S."/>
            <person name="Sousa M.P."/>
            <person name="Paula S.O."/>
            <person name="Silva C."/>
        </authorList>
    </citation>
    <scope>NUCLEOTIDE SEQUENCE [LARGE SCALE GENOMIC DNA]</scope>
    <source>
        <strain evidence="5 6">P37SLT</strain>
    </source>
</reference>
<dbReference type="Pfam" id="PF00497">
    <property type="entry name" value="SBP_bac_3"/>
    <property type="match status" value="1"/>
</dbReference>
<dbReference type="SMART" id="SM00062">
    <property type="entry name" value="PBPb"/>
    <property type="match status" value="1"/>
</dbReference>
<gene>
    <name evidence="5" type="ORF">DPQ33_06320</name>
</gene>
<dbReference type="Gene3D" id="3.40.190.10">
    <property type="entry name" value="Periplasmic binding protein-like II"/>
    <property type="match status" value="2"/>
</dbReference>
<organism evidence="5 6">
    <name type="scientific">Oceanidesulfovibrio indonesiensis</name>
    <dbReference type="NCBI Taxonomy" id="54767"/>
    <lineage>
        <taxon>Bacteria</taxon>
        <taxon>Pseudomonadati</taxon>
        <taxon>Thermodesulfobacteriota</taxon>
        <taxon>Desulfovibrionia</taxon>
        <taxon>Desulfovibrionales</taxon>
        <taxon>Desulfovibrionaceae</taxon>
        <taxon>Oceanidesulfovibrio</taxon>
    </lineage>
</organism>
<evidence type="ECO:0000313" key="5">
    <source>
        <dbReference type="EMBL" id="TVM18364.1"/>
    </source>
</evidence>
<dbReference type="SUPFAM" id="SSF53850">
    <property type="entry name" value="Periplasmic binding protein-like II"/>
    <property type="match status" value="1"/>
</dbReference>
<evidence type="ECO:0000313" key="6">
    <source>
        <dbReference type="Proteomes" id="UP000448292"/>
    </source>
</evidence>
<dbReference type="GO" id="GO:0016020">
    <property type="term" value="C:membrane"/>
    <property type="evidence" value="ECO:0007669"/>
    <property type="project" value="InterPro"/>
</dbReference>
<feature type="domain" description="Ionotropic glutamate receptor C-terminal" evidence="4">
    <location>
        <begin position="36"/>
        <end position="256"/>
    </location>
</feature>
<feature type="chain" id="PRO_5029813136" evidence="2">
    <location>
        <begin position="25"/>
        <end position="257"/>
    </location>
</feature>
<dbReference type="PANTHER" id="PTHR35936">
    <property type="entry name" value="MEMBRANE-BOUND LYTIC MUREIN TRANSGLYCOSYLASE F"/>
    <property type="match status" value="1"/>
</dbReference>
<sequence>MVRRTVLLSVAAVLVLLVANMAQADDSWSRVQERGELIVGFAAHYPPFESKNEKTGEFEGFDVDLARAMSDELDVAPRFVDAEWQGLLGGLMTGDYDVLITCMSKSEARGKNVNFTDVYYTLPDVIVVRESSAELFGAEDLKGKVVGVQLGSGSEQLVDKLEGLKDIKRYNYNPEAFLDLKAERIDALVVGYAYAVNQIKQDPSIYKVTGEPLAEAEIVMVLPKESEALTSRLNEALAAVRENGKYQEAHDKWLSLN</sequence>
<keyword evidence="6" id="KW-1185">Reference proteome</keyword>